<gene>
    <name evidence="1" type="ORF">Mal33_07740</name>
</gene>
<proteinExistence type="predicted"/>
<dbReference type="EMBL" id="CP036318">
    <property type="protein sequence ID" value="QDV54809.1"/>
    <property type="molecule type" value="Genomic_DNA"/>
</dbReference>
<reference evidence="1 2" key="1">
    <citation type="submission" date="2019-02" db="EMBL/GenBank/DDBJ databases">
        <title>Deep-cultivation of Planctomycetes and their phenomic and genomic characterization uncovers novel biology.</title>
        <authorList>
            <person name="Wiegand S."/>
            <person name="Jogler M."/>
            <person name="Boedeker C."/>
            <person name="Pinto D."/>
            <person name="Vollmers J."/>
            <person name="Rivas-Marin E."/>
            <person name="Kohn T."/>
            <person name="Peeters S.H."/>
            <person name="Heuer A."/>
            <person name="Rast P."/>
            <person name="Oberbeckmann S."/>
            <person name="Bunk B."/>
            <person name="Jeske O."/>
            <person name="Meyerdierks A."/>
            <person name="Storesund J.E."/>
            <person name="Kallscheuer N."/>
            <person name="Luecker S."/>
            <person name="Lage O.M."/>
            <person name="Pohl T."/>
            <person name="Merkel B.J."/>
            <person name="Hornburger P."/>
            <person name="Mueller R.-W."/>
            <person name="Bruemmer F."/>
            <person name="Labrenz M."/>
            <person name="Spormann A.M."/>
            <person name="Op den Camp H."/>
            <person name="Overmann J."/>
            <person name="Amann R."/>
            <person name="Jetten M.S.M."/>
            <person name="Mascher T."/>
            <person name="Medema M.H."/>
            <person name="Devos D.P."/>
            <person name="Kaster A.-K."/>
            <person name="Ovreas L."/>
            <person name="Rohde M."/>
            <person name="Galperin M.Y."/>
            <person name="Jogler C."/>
        </authorList>
    </citation>
    <scope>NUCLEOTIDE SEQUENCE [LARGE SCALE GENOMIC DNA]</scope>
    <source>
        <strain evidence="1 2">Mal33</strain>
    </source>
</reference>
<organism evidence="1 2">
    <name type="scientific">Rosistilla oblonga</name>
    <dbReference type="NCBI Taxonomy" id="2527990"/>
    <lineage>
        <taxon>Bacteria</taxon>
        <taxon>Pseudomonadati</taxon>
        <taxon>Planctomycetota</taxon>
        <taxon>Planctomycetia</taxon>
        <taxon>Pirellulales</taxon>
        <taxon>Pirellulaceae</taxon>
        <taxon>Rosistilla</taxon>
    </lineage>
</organism>
<evidence type="ECO:0000313" key="1">
    <source>
        <dbReference type="EMBL" id="QDV54809.1"/>
    </source>
</evidence>
<protein>
    <submittedName>
        <fullName evidence="1">Uncharacterized protein</fullName>
    </submittedName>
</protein>
<sequence>MPFPIALPNVSWHAAVDYNLGVCRLESKQAVGGVMGWQTTRYLDARWQALFGVDGEAVPAAASLPDVPRMLWLPTVACGNCRFEKKGGVRSDGSAPENRIPNW</sequence>
<name>A0A518INZ4_9BACT</name>
<keyword evidence="2" id="KW-1185">Reference proteome</keyword>
<accession>A0A518INZ4</accession>
<dbReference type="Proteomes" id="UP000316770">
    <property type="component" value="Chromosome"/>
</dbReference>
<dbReference type="AlphaFoldDB" id="A0A518INZ4"/>
<evidence type="ECO:0000313" key="2">
    <source>
        <dbReference type="Proteomes" id="UP000316770"/>
    </source>
</evidence>